<sequence>MPLETTLEAGNSITNRRREFERDGFLLLKGFASPEECAGLQRRMQELIAAWNPATEQQTVFVTDQKQQIKEQGSSDYFLDSADRIHFFLEKGATEDSKLKSDVAKNRSLNKVGHGLHVADRAFKEYSHSDKVTNLVQELGWKDPVLPQSMYIFKQPSIGGEVTSHQDSTFLHTTPRPTCLGLWLALDPATLENGCIWARPGSHTEPIRRVFVRNPARFEKGDMSAPQMIFDDLSKGEQAWEWEGKMPDQFAPPSKGLFEKGFKPLECEAGDLVVIHGQVDHLSLANTSDKPRDTFQLHLVEGPSQGITWSPRNWLQYPAGKTFPSLSGDGQGPEKKRKALSSNCVCFCDLCCCCSCCCCCCYCCCCCCCCCCCSVAPVSKKFVAWHDENLDSIAMRSSC</sequence>
<name>A0A813F8L9_POLGL</name>
<dbReference type="AlphaFoldDB" id="A0A813F8L9"/>
<evidence type="ECO:0000256" key="3">
    <source>
        <dbReference type="ARBA" id="ARBA00023004"/>
    </source>
</evidence>
<dbReference type="PANTHER" id="PTHR20883">
    <property type="entry name" value="PHYTANOYL-COA DIOXYGENASE DOMAIN CONTAINING 1"/>
    <property type="match status" value="1"/>
</dbReference>
<dbReference type="OrthoDB" id="445007at2759"/>
<keyword evidence="2" id="KW-0479">Metal-binding</keyword>
<dbReference type="GO" id="GO:0046872">
    <property type="term" value="F:metal ion binding"/>
    <property type="evidence" value="ECO:0007669"/>
    <property type="project" value="UniProtKB-KW"/>
</dbReference>
<evidence type="ECO:0000256" key="2">
    <source>
        <dbReference type="ARBA" id="ARBA00022723"/>
    </source>
</evidence>
<dbReference type="EMBL" id="CAJNNV010024245">
    <property type="protein sequence ID" value="CAE8609154.1"/>
    <property type="molecule type" value="Genomic_DNA"/>
</dbReference>
<proteinExistence type="predicted"/>
<dbReference type="SUPFAM" id="SSF51197">
    <property type="entry name" value="Clavaminate synthase-like"/>
    <property type="match status" value="1"/>
</dbReference>
<evidence type="ECO:0000313" key="5">
    <source>
        <dbReference type="Proteomes" id="UP000654075"/>
    </source>
</evidence>
<evidence type="ECO:0000313" key="4">
    <source>
        <dbReference type="EMBL" id="CAE8609154.1"/>
    </source>
</evidence>
<keyword evidence="5" id="KW-1185">Reference proteome</keyword>
<protein>
    <recommendedName>
        <fullName evidence="6">Phytanoyl-CoA dioxygenase</fullName>
    </recommendedName>
</protein>
<dbReference type="InterPro" id="IPR008775">
    <property type="entry name" value="Phytyl_CoA_dOase-like"/>
</dbReference>
<organism evidence="4 5">
    <name type="scientific">Polarella glacialis</name>
    <name type="common">Dinoflagellate</name>
    <dbReference type="NCBI Taxonomy" id="89957"/>
    <lineage>
        <taxon>Eukaryota</taxon>
        <taxon>Sar</taxon>
        <taxon>Alveolata</taxon>
        <taxon>Dinophyceae</taxon>
        <taxon>Suessiales</taxon>
        <taxon>Suessiaceae</taxon>
        <taxon>Polarella</taxon>
    </lineage>
</organism>
<dbReference type="PANTHER" id="PTHR20883:SF15">
    <property type="entry name" value="PHYTANOYL-COA DIOXYGENASE DOMAIN-CONTAINING PROTEIN 1"/>
    <property type="match status" value="1"/>
</dbReference>
<reference evidence="4" key="1">
    <citation type="submission" date="2021-02" db="EMBL/GenBank/DDBJ databases">
        <authorList>
            <person name="Dougan E. K."/>
            <person name="Rhodes N."/>
            <person name="Thang M."/>
            <person name="Chan C."/>
        </authorList>
    </citation>
    <scope>NUCLEOTIDE SEQUENCE</scope>
</reference>
<dbReference type="Proteomes" id="UP000654075">
    <property type="component" value="Unassembled WGS sequence"/>
</dbReference>
<gene>
    <name evidence="4" type="ORF">PGLA1383_LOCUS26979</name>
</gene>
<dbReference type="OMA" id="DKQLHFF"/>
<evidence type="ECO:0008006" key="6">
    <source>
        <dbReference type="Google" id="ProtNLM"/>
    </source>
</evidence>
<dbReference type="Pfam" id="PF05721">
    <property type="entry name" value="PhyH"/>
    <property type="match status" value="1"/>
</dbReference>
<dbReference type="Gene3D" id="2.60.120.620">
    <property type="entry name" value="q2cbj1_9rhob like domain"/>
    <property type="match status" value="1"/>
</dbReference>
<comment type="caution">
    <text evidence="4">The sequence shown here is derived from an EMBL/GenBank/DDBJ whole genome shotgun (WGS) entry which is preliminary data.</text>
</comment>
<evidence type="ECO:0000256" key="1">
    <source>
        <dbReference type="ARBA" id="ARBA00001962"/>
    </source>
</evidence>
<accession>A0A813F8L9</accession>
<keyword evidence="3" id="KW-0408">Iron</keyword>
<comment type="cofactor">
    <cofactor evidence="1">
        <name>Fe cation</name>
        <dbReference type="ChEBI" id="CHEBI:24875"/>
    </cofactor>
</comment>